<name>A0ABV3A733_9ACTN</name>
<proteinExistence type="predicted"/>
<comment type="caution">
    <text evidence="2">The sequence shown here is derived from an EMBL/GenBank/DDBJ whole genome shotgun (WGS) entry which is preliminary data.</text>
</comment>
<dbReference type="EMBL" id="JBFAEG010000008">
    <property type="protein sequence ID" value="MEU5707732.1"/>
    <property type="molecule type" value="Genomic_DNA"/>
</dbReference>
<dbReference type="Proteomes" id="UP001551011">
    <property type="component" value="Unassembled WGS sequence"/>
</dbReference>
<evidence type="ECO:0000313" key="3">
    <source>
        <dbReference type="Proteomes" id="UP001551011"/>
    </source>
</evidence>
<accession>A0ABV3A733</accession>
<reference evidence="2 3" key="1">
    <citation type="submission" date="2024-06" db="EMBL/GenBank/DDBJ databases">
        <title>The Natural Products Discovery Center: Release of the First 8490 Sequenced Strains for Exploring Actinobacteria Biosynthetic Diversity.</title>
        <authorList>
            <person name="Kalkreuter E."/>
            <person name="Kautsar S.A."/>
            <person name="Yang D."/>
            <person name="Bader C.D."/>
            <person name="Teijaro C.N."/>
            <person name="Fluegel L."/>
            <person name="Davis C.M."/>
            <person name="Simpson J.R."/>
            <person name="Lauterbach L."/>
            <person name="Steele A.D."/>
            <person name="Gui C."/>
            <person name="Meng S."/>
            <person name="Li G."/>
            <person name="Viehrig K."/>
            <person name="Ye F."/>
            <person name="Su P."/>
            <person name="Kiefer A.F."/>
            <person name="Nichols A."/>
            <person name="Cepeda A.J."/>
            <person name="Yan W."/>
            <person name="Fan B."/>
            <person name="Jiang Y."/>
            <person name="Adhikari A."/>
            <person name="Zheng C.-J."/>
            <person name="Schuster L."/>
            <person name="Cowan T.M."/>
            <person name="Smanski M.J."/>
            <person name="Chevrette M.G."/>
            <person name="De Carvalho L.P.S."/>
            <person name="Shen B."/>
        </authorList>
    </citation>
    <scope>NUCLEOTIDE SEQUENCE [LARGE SCALE GENOMIC DNA]</scope>
    <source>
        <strain evidence="2 3">NPDC020594</strain>
    </source>
</reference>
<evidence type="ECO:0000313" key="2">
    <source>
        <dbReference type="EMBL" id="MEU5707732.1"/>
    </source>
</evidence>
<organism evidence="2 3">
    <name type="scientific">Streptomyces flaveolus</name>
    <dbReference type="NCBI Taxonomy" id="67297"/>
    <lineage>
        <taxon>Bacteria</taxon>
        <taxon>Bacillati</taxon>
        <taxon>Actinomycetota</taxon>
        <taxon>Actinomycetes</taxon>
        <taxon>Kitasatosporales</taxon>
        <taxon>Streptomycetaceae</taxon>
        <taxon>Streptomyces</taxon>
    </lineage>
</organism>
<evidence type="ECO:0000256" key="1">
    <source>
        <dbReference type="SAM" id="MobiDB-lite"/>
    </source>
</evidence>
<sequence>MPDPAPVTVAGDPEGHGPRVSDDMTVEVALAVMAGARVEYLTVCDGDDRSTGLVTLARLAVLRDSSAYTDRIRLRDVLGGPLPPSGARPGGVGEYGRVPGALALSR</sequence>
<protein>
    <submittedName>
        <fullName evidence="2">CBS domain-containing protein</fullName>
    </submittedName>
</protein>
<dbReference type="SUPFAM" id="SSF54631">
    <property type="entry name" value="CBS-domain pair"/>
    <property type="match status" value="1"/>
</dbReference>
<keyword evidence="3" id="KW-1185">Reference proteome</keyword>
<feature type="region of interest" description="Disordered" evidence="1">
    <location>
        <begin position="1"/>
        <end position="21"/>
    </location>
</feature>
<gene>
    <name evidence="2" type="ORF">AB0H04_12755</name>
</gene>
<dbReference type="InterPro" id="IPR046342">
    <property type="entry name" value="CBS_dom_sf"/>
</dbReference>